<dbReference type="Pfam" id="PF02569">
    <property type="entry name" value="Pantoate_ligase"/>
    <property type="match status" value="1"/>
</dbReference>
<dbReference type="UniPathway" id="UPA00028">
    <property type="reaction ID" value="UER00005"/>
</dbReference>
<comment type="caution">
    <text evidence="8">Lacks conserved residue(s) required for the propagation of feature annotation.</text>
</comment>
<dbReference type="HAMAP" id="MF_00158">
    <property type="entry name" value="PanC"/>
    <property type="match status" value="1"/>
</dbReference>
<keyword evidence="10" id="KW-1185">Reference proteome</keyword>
<dbReference type="Gene3D" id="3.30.1300.10">
    <property type="entry name" value="Pantoate-beta-alanine ligase, C-terminal domain"/>
    <property type="match status" value="1"/>
</dbReference>
<evidence type="ECO:0000256" key="6">
    <source>
        <dbReference type="ARBA" id="ARBA00022840"/>
    </source>
</evidence>
<evidence type="ECO:0000256" key="4">
    <source>
        <dbReference type="ARBA" id="ARBA00022655"/>
    </source>
</evidence>
<dbReference type="Gene3D" id="3.40.50.620">
    <property type="entry name" value="HUPs"/>
    <property type="match status" value="1"/>
</dbReference>
<dbReference type="eggNOG" id="COG0414">
    <property type="taxonomic scope" value="Bacteria"/>
</dbReference>
<evidence type="ECO:0000256" key="7">
    <source>
        <dbReference type="ARBA" id="ARBA00048258"/>
    </source>
</evidence>
<feature type="binding site" evidence="8">
    <location>
        <begin position="27"/>
        <end position="34"/>
    </location>
    <ligand>
        <name>ATP</name>
        <dbReference type="ChEBI" id="CHEBI:30616"/>
    </ligand>
</feature>
<evidence type="ECO:0000256" key="5">
    <source>
        <dbReference type="ARBA" id="ARBA00022741"/>
    </source>
</evidence>
<dbReference type="InterPro" id="IPR014729">
    <property type="entry name" value="Rossmann-like_a/b/a_fold"/>
</dbReference>
<feature type="binding site" evidence="8">
    <location>
        <begin position="184"/>
        <end position="187"/>
    </location>
    <ligand>
        <name>ATP</name>
        <dbReference type="ChEBI" id="CHEBI:30616"/>
    </ligand>
</feature>
<sequence length="298" mass="30916">MRILRTIEDVRSTLGRGAGTVGFVPTMGAFHEGHASLMRAARAECDTLVVSVFVNPAQFPDREVYLRYPRDPEGDAALAEREGADLLFLPEPAEVYPPGFATAVSVTGGPAAGLCGAGLGTDGQLTGMCTVIVKLLNIVGPDTVYFGEKDLPHWIAVRRMAADLNLPARIRVLPTVREADGVAMSSRNVHLGAHRPLAACLPRALDAALGAVAAGLRDTAAIRARAAAELSGPLVAPDYVEVLDAASLRPLAVLDRPAVIAVGATVAGVPLLDLARCAVPAGPPPRPAPAERVDGAAR</sequence>
<comment type="catalytic activity">
    <reaction evidence="7 8">
        <text>(R)-pantoate + beta-alanine + ATP = (R)-pantothenate + AMP + diphosphate + H(+)</text>
        <dbReference type="Rhea" id="RHEA:10912"/>
        <dbReference type="ChEBI" id="CHEBI:15378"/>
        <dbReference type="ChEBI" id="CHEBI:15980"/>
        <dbReference type="ChEBI" id="CHEBI:29032"/>
        <dbReference type="ChEBI" id="CHEBI:30616"/>
        <dbReference type="ChEBI" id="CHEBI:33019"/>
        <dbReference type="ChEBI" id="CHEBI:57966"/>
        <dbReference type="ChEBI" id="CHEBI:456215"/>
        <dbReference type="EC" id="6.3.2.1"/>
    </reaction>
</comment>
<keyword evidence="4 8" id="KW-0566">Pantothenate biosynthesis</keyword>
<feature type="binding site" evidence="8">
    <location>
        <position position="58"/>
    </location>
    <ligand>
        <name>beta-alanine</name>
        <dbReference type="ChEBI" id="CHEBI:57966"/>
    </ligand>
</feature>
<proteinExistence type="inferred from homology"/>
<dbReference type="EC" id="6.3.2.1" evidence="8"/>
<dbReference type="PANTHER" id="PTHR21299">
    <property type="entry name" value="CYTIDYLATE KINASE/PANTOATE-BETA-ALANINE LIGASE"/>
    <property type="match status" value="1"/>
</dbReference>
<dbReference type="GO" id="GO:0015940">
    <property type="term" value="P:pantothenate biosynthetic process"/>
    <property type="evidence" value="ECO:0007669"/>
    <property type="project" value="UniProtKB-UniRule"/>
</dbReference>
<evidence type="ECO:0000313" key="10">
    <source>
        <dbReference type="Proteomes" id="UP000007076"/>
    </source>
</evidence>
<dbReference type="NCBIfam" id="TIGR00125">
    <property type="entry name" value="cyt_tran_rel"/>
    <property type="match status" value="1"/>
</dbReference>
<dbReference type="GO" id="GO:0004592">
    <property type="term" value="F:pantoate-beta-alanine ligase activity"/>
    <property type="evidence" value="ECO:0007669"/>
    <property type="project" value="UniProtKB-UniRule"/>
</dbReference>
<dbReference type="AlphaFoldDB" id="E4N468"/>
<keyword evidence="5 8" id="KW-0547">Nucleotide-binding</keyword>
<dbReference type="SUPFAM" id="SSF52374">
    <property type="entry name" value="Nucleotidylyl transferase"/>
    <property type="match status" value="1"/>
</dbReference>
<evidence type="ECO:0000256" key="1">
    <source>
        <dbReference type="ARBA" id="ARBA00004990"/>
    </source>
</evidence>
<accession>E4N468</accession>
<dbReference type="PANTHER" id="PTHR21299:SF1">
    <property type="entry name" value="PANTOATE--BETA-ALANINE LIGASE"/>
    <property type="match status" value="1"/>
</dbReference>
<organism evidence="9 10">
    <name type="scientific">Kitasatospora setae (strain ATCC 33774 / DSM 43861 / JCM 3304 / KCC A-0304 / NBRC 14216 / KM-6054)</name>
    <name type="common">Streptomyces setae</name>
    <dbReference type="NCBI Taxonomy" id="452652"/>
    <lineage>
        <taxon>Bacteria</taxon>
        <taxon>Bacillati</taxon>
        <taxon>Actinomycetota</taxon>
        <taxon>Actinomycetes</taxon>
        <taxon>Kitasatosporales</taxon>
        <taxon>Streptomycetaceae</taxon>
        <taxon>Kitasatospora</taxon>
    </lineage>
</organism>
<dbReference type="EMBL" id="AP010968">
    <property type="protein sequence ID" value="BAJ25999.1"/>
    <property type="molecule type" value="Genomic_DNA"/>
</dbReference>
<dbReference type="GO" id="GO:0005829">
    <property type="term" value="C:cytosol"/>
    <property type="evidence" value="ECO:0007669"/>
    <property type="project" value="TreeGrafter"/>
</dbReference>
<dbReference type="STRING" id="452652.KSE_01480"/>
<evidence type="ECO:0000256" key="3">
    <source>
        <dbReference type="ARBA" id="ARBA00022598"/>
    </source>
</evidence>
<keyword evidence="6 8" id="KW-0067">ATP-binding</keyword>
<dbReference type="Proteomes" id="UP000007076">
    <property type="component" value="Chromosome"/>
</dbReference>
<gene>
    <name evidence="9" type="primary">panC2</name>
    <name evidence="8" type="synonym">panC</name>
    <name evidence="9" type="ordered locus">KSE_01480</name>
</gene>
<evidence type="ECO:0000256" key="8">
    <source>
        <dbReference type="HAMAP-Rule" id="MF_00158"/>
    </source>
</evidence>
<dbReference type="GO" id="GO:0005524">
    <property type="term" value="F:ATP binding"/>
    <property type="evidence" value="ECO:0007669"/>
    <property type="project" value="UniProtKB-KW"/>
</dbReference>
<dbReference type="InterPro" id="IPR042176">
    <property type="entry name" value="Pantoate_ligase_C"/>
</dbReference>
<feature type="binding site" evidence="8">
    <location>
        <position position="58"/>
    </location>
    <ligand>
        <name>(R)-pantoate</name>
        <dbReference type="ChEBI" id="CHEBI:15980"/>
    </ligand>
</feature>
<comment type="subcellular location">
    <subcellularLocation>
        <location evidence="8">Cytoplasm</location>
    </subcellularLocation>
</comment>
<dbReference type="InterPro" id="IPR003721">
    <property type="entry name" value="Pantoate_ligase"/>
</dbReference>
<dbReference type="RefSeq" id="WP_014133320.1">
    <property type="nucleotide sequence ID" value="NC_016109.1"/>
</dbReference>
<comment type="subunit">
    <text evidence="8">Homodimer.</text>
</comment>
<evidence type="ECO:0000313" key="9">
    <source>
        <dbReference type="EMBL" id="BAJ25999.1"/>
    </source>
</evidence>
<comment type="miscellaneous">
    <text evidence="8">The reaction proceeds by a bi uni uni bi ping pong mechanism.</text>
</comment>
<dbReference type="PATRIC" id="fig|452652.3.peg.139"/>
<feature type="active site" description="Proton donor" evidence="8">
    <location>
        <position position="34"/>
    </location>
</feature>
<name>E4N468_KITSK</name>
<evidence type="ECO:0000256" key="2">
    <source>
        <dbReference type="ARBA" id="ARBA00009256"/>
    </source>
</evidence>
<keyword evidence="3 8" id="KW-0436">Ligase</keyword>
<feature type="binding site" evidence="8">
    <location>
        <begin position="147"/>
        <end position="150"/>
    </location>
    <ligand>
        <name>ATP</name>
        <dbReference type="ChEBI" id="CHEBI:30616"/>
    </ligand>
</feature>
<reference evidence="9 10" key="1">
    <citation type="journal article" date="2010" name="DNA Res.">
        <title>Genome sequence of Kitasatospora setae NBRC 14216T: an evolutionary snapshot of the family Streptomycetaceae.</title>
        <authorList>
            <person name="Ichikawa N."/>
            <person name="Oguchi A."/>
            <person name="Ikeda H."/>
            <person name="Ishikawa J."/>
            <person name="Kitani S."/>
            <person name="Watanabe Y."/>
            <person name="Nakamura S."/>
            <person name="Katano Y."/>
            <person name="Kishi E."/>
            <person name="Sasagawa M."/>
            <person name="Ankai A."/>
            <person name="Fukui S."/>
            <person name="Hashimoto Y."/>
            <person name="Kamata S."/>
            <person name="Otoguro M."/>
            <person name="Tanikawa S."/>
            <person name="Nihira T."/>
            <person name="Horinouchi S."/>
            <person name="Ohnishi Y."/>
            <person name="Hayakawa M."/>
            <person name="Kuzuyama T."/>
            <person name="Arisawa A."/>
            <person name="Nomoto F."/>
            <person name="Miura H."/>
            <person name="Takahashi Y."/>
            <person name="Fujita N."/>
        </authorList>
    </citation>
    <scope>NUCLEOTIDE SEQUENCE [LARGE SCALE GENOMIC DNA]</scope>
    <source>
        <strain evidence="10">ATCC 33774 / DSM 43861 / JCM 3304 / KCC A-0304 / NBRC 14216 / KM-6054</strain>
    </source>
</reference>
<comment type="function">
    <text evidence="8">Catalyzes the condensation of pantoate with beta-alanine in an ATP-dependent reaction via a pantoyl-adenylate intermediate.</text>
</comment>
<dbReference type="InterPro" id="IPR004821">
    <property type="entry name" value="Cyt_trans-like"/>
</dbReference>
<comment type="similarity">
    <text evidence="2 8">Belongs to the pantothenate synthetase family.</text>
</comment>
<comment type="pathway">
    <text evidence="1 8">Cofactor biosynthesis; (R)-pantothenate biosynthesis; (R)-pantothenate from (R)-pantoate and beta-alanine: step 1/1.</text>
</comment>
<dbReference type="NCBIfam" id="TIGR00018">
    <property type="entry name" value="panC"/>
    <property type="match status" value="1"/>
</dbReference>
<dbReference type="HOGENOM" id="CLU_047148_0_0_11"/>
<feature type="binding site" evidence="8">
    <location>
        <position position="176"/>
    </location>
    <ligand>
        <name>ATP</name>
        <dbReference type="ChEBI" id="CHEBI:30616"/>
    </ligand>
</feature>
<keyword evidence="8" id="KW-0963">Cytoplasm</keyword>
<dbReference type="KEGG" id="ksk:KSE_01480"/>
<protein>
    <recommendedName>
        <fullName evidence="8">Pantothenate synthetase</fullName>
        <shortName evidence="8">PS</shortName>
        <ecNumber evidence="8">6.3.2.1</ecNumber>
    </recommendedName>
    <alternativeName>
        <fullName evidence="8">Pantoate--beta-alanine ligase</fullName>
    </alternativeName>
    <alternativeName>
        <fullName evidence="8">Pantoate-activating enzyme</fullName>
    </alternativeName>
</protein>